<dbReference type="GO" id="GO:0030570">
    <property type="term" value="F:pectate lyase activity"/>
    <property type="evidence" value="ECO:0007669"/>
    <property type="project" value="UniProtKB-UniRule"/>
</dbReference>
<evidence type="ECO:0000256" key="5">
    <source>
        <dbReference type="ARBA" id="ARBA00022525"/>
    </source>
</evidence>
<protein>
    <recommendedName>
        <fullName evidence="4 9">Pectate lyase</fullName>
        <ecNumber evidence="4 9">4.2.2.2</ecNumber>
    </recommendedName>
</protein>
<dbReference type="Pfam" id="PF03211">
    <property type="entry name" value="Pectate_lyase"/>
    <property type="match status" value="1"/>
</dbReference>
<proteinExistence type="inferred from homology"/>
<dbReference type="EMBL" id="CP099422">
    <property type="protein sequence ID" value="USW53237.1"/>
    <property type="molecule type" value="Genomic_DNA"/>
</dbReference>
<feature type="region of interest" description="Disordered" evidence="10">
    <location>
        <begin position="247"/>
        <end position="275"/>
    </location>
</feature>
<comment type="cofactor">
    <cofactor evidence="2 9">
        <name>Ca(2+)</name>
        <dbReference type="ChEBI" id="CHEBI:29108"/>
    </cofactor>
</comment>
<accession>A0A9Q9EKF8</accession>
<keyword evidence="12" id="KW-1185">Reference proteome</keyword>
<gene>
    <name evidence="11" type="ORF">Slin15195_G065560</name>
</gene>
<dbReference type="Gene3D" id="2.160.20.10">
    <property type="entry name" value="Single-stranded right-handed beta-helix, Pectin lyase-like"/>
    <property type="match status" value="1"/>
</dbReference>
<sequence>MKNIASVAALFALTSAQTLVIPPRNNGVVQVKTSPIEISGDPNDYRNQEFDRGVTCPPDPSDTGSRNAVFILNDGATLSNAFREHTFVSFLALSTTSLLCTHTYYHANKHHGDRRDVHCAAAEIASILERNILCEVVRQQIEDEVPVKEPGDFWSAVVTALRARGYYRTTGEVQYILNDSRNKGWAIPDAQKYISIVKRKTAEQAKRESNAPVYPAQVPDPMQITTLQAQNLQRMAQQALELVGAQEAQSAGNAVENNEDAPGETEDHSNSMAMR</sequence>
<organism evidence="11 12">
    <name type="scientific">Septoria linicola</name>
    <dbReference type="NCBI Taxonomy" id="215465"/>
    <lineage>
        <taxon>Eukaryota</taxon>
        <taxon>Fungi</taxon>
        <taxon>Dikarya</taxon>
        <taxon>Ascomycota</taxon>
        <taxon>Pezizomycotina</taxon>
        <taxon>Dothideomycetes</taxon>
        <taxon>Dothideomycetidae</taxon>
        <taxon>Mycosphaerellales</taxon>
        <taxon>Mycosphaerellaceae</taxon>
        <taxon>Septoria</taxon>
    </lineage>
</organism>
<evidence type="ECO:0000256" key="9">
    <source>
        <dbReference type="RuleBase" id="RU367009"/>
    </source>
</evidence>
<keyword evidence="7 9" id="KW-0106">Calcium</keyword>
<keyword evidence="6 9" id="KW-0732">Signal</keyword>
<name>A0A9Q9EKF8_9PEZI</name>
<dbReference type="InterPro" id="IPR012334">
    <property type="entry name" value="Pectin_lyas_fold"/>
</dbReference>
<dbReference type="InterPro" id="IPR004898">
    <property type="entry name" value="Pectate_lyase_PlyH/PlyE-like"/>
</dbReference>
<evidence type="ECO:0000313" key="12">
    <source>
        <dbReference type="Proteomes" id="UP001056384"/>
    </source>
</evidence>
<feature type="chain" id="PRO_5040531229" description="Pectate lyase" evidence="9">
    <location>
        <begin position="17"/>
        <end position="275"/>
    </location>
</feature>
<evidence type="ECO:0000256" key="2">
    <source>
        <dbReference type="ARBA" id="ARBA00001913"/>
    </source>
</evidence>
<comment type="catalytic activity">
    <reaction evidence="1 9">
        <text>Eliminative cleavage of (1-&gt;4)-alpha-D-galacturonan to give oligosaccharides with 4-deoxy-alpha-D-galact-4-enuronosyl groups at their non-reducing ends.</text>
        <dbReference type="EC" id="4.2.2.2"/>
    </reaction>
</comment>
<evidence type="ECO:0000256" key="4">
    <source>
        <dbReference type="ARBA" id="ARBA00012272"/>
    </source>
</evidence>
<comment type="similarity">
    <text evidence="9">Belongs to the polysaccharide lyase 3 family.</text>
</comment>
<evidence type="ECO:0000256" key="3">
    <source>
        <dbReference type="ARBA" id="ARBA00004613"/>
    </source>
</evidence>
<evidence type="ECO:0000256" key="8">
    <source>
        <dbReference type="ARBA" id="ARBA00023239"/>
    </source>
</evidence>
<evidence type="ECO:0000256" key="6">
    <source>
        <dbReference type="ARBA" id="ARBA00022729"/>
    </source>
</evidence>
<feature type="signal peptide" evidence="9">
    <location>
        <begin position="1"/>
        <end position="16"/>
    </location>
</feature>
<feature type="compositionally biased region" description="Polar residues" evidence="10">
    <location>
        <begin position="247"/>
        <end position="256"/>
    </location>
</feature>
<evidence type="ECO:0000256" key="7">
    <source>
        <dbReference type="ARBA" id="ARBA00022837"/>
    </source>
</evidence>
<evidence type="ECO:0000256" key="1">
    <source>
        <dbReference type="ARBA" id="ARBA00000695"/>
    </source>
</evidence>
<dbReference type="Proteomes" id="UP001056384">
    <property type="component" value="Chromosome 5"/>
</dbReference>
<comment type="subcellular location">
    <subcellularLocation>
        <location evidence="3 9">Secreted</location>
    </subcellularLocation>
</comment>
<dbReference type="AlphaFoldDB" id="A0A9Q9EKF8"/>
<dbReference type="GO" id="GO:0005576">
    <property type="term" value="C:extracellular region"/>
    <property type="evidence" value="ECO:0007669"/>
    <property type="project" value="UniProtKB-SubCell"/>
</dbReference>
<dbReference type="EC" id="4.2.2.2" evidence="4 9"/>
<evidence type="ECO:0000256" key="10">
    <source>
        <dbReference type="SAM" id="MobiDB-lite"/>
    </source>
</evidence>
<evidence type="ECO:0000313" key="11">
    <source>
        <dbReference type="EMBL" id="USW53237.1"/>
    </source>
</evidence>
<comment type="function">
    <text evidence="9">Pectinolytic enzyme consist of four classes of enzymes: pectin lyase, polygalacturonase, pectin methylesterase and rhamnogalacturonase. Among pectinolytic enzymes, pectin lyase is the most important in depolymerization of pectin, since it cleaves internal glycosidic bonds of highly methylated pectins. Favors pectate, the anion, over pectin, the methyl ester.</text>
</comment>
<keyword evidence="8 9" id="KW-0456">Lyase</keyword>
<reference evidence="11" key="1">
    <citation type="submission" date="2022-06" db="EMBL/GenBank/DDBJ databases">
        <title>Complete genome sequences of two strains of the flax pathogen Septoria linicola.</title>
        <authorList>
            <person name="Lapalu N."/>
            <person name="Simon A."/>
            <person name="Demenou B."/>
            <person name="Paumier D."/>
            <person name="Guillot M.-P."/>
            <person name="Gout L."/>
            <person name="Valade R."/>
        </authorList>
    </citation>
    <scope>NUCLEOTIDE SEQUENCE</scope>
    <source>
        <strain evidence="11">SE15195</strain>
    </source>
</reference>
<keyword evidence="5 9" id="KW-0964">Secreted</keyword>